<dbReference type="RefSeq" id="WP_345373407.1">
    <property type="nucleotide sequence ID" value="NZ_BAABLM010000001.1"/>
</dbReference>
<accession>A0ABP8VQZ3</accession>
<keyword evidence="1" id="KW-0472">Membrane</keyword>
<comment type="caution">
    <text evidence="2">The sequence shown here is derived from an EMBL/GenBank/DDBJ whole genome shotgun (WGS) entry which is preliminary data.</text>
</comment>
<evidence type="ECO:0000256" key="1">
    <source>
        <dbReference type="SAM" id="Phobius"/>
    </source>
</evidence>
<evidence type="ECO:0000313" key="2">
    <source>
        <dbReference type="EMBL" id="GAA4667835.1"/>
    </source>
</evidence>
<protein>
    <submittedName>
        <fullName evidence="2">Uncharacterized protein</fullName>
    </submittedName>
</protein>
<feature type="transmembrane region" description="Helical" evidence="1">
    <location>
        <begin position="75"/>
        <end position="95"/>
    </location>
</feature>
<name>A0ABP8VQZ3_9MICO</name>
<gene>
    <name evidence="2" type="ORF">GCM10025780_07770</name>
</gene>
<sequence>MPFFRAETAVELSPSESVLWSGRPDPDVIFTPADFFFIPYSVFSALVGLYISFVAFFLAPLAYADDFPGLGTTAIAIAVAVDLAVVYTLVGRFFVKRWIKQRTSYTLTTRRAIVSAPLGQGRGAGLSLHALRVHTSRDGRHVSVSFDGRFLAWARVDHGNTGLDLLNTWRLSTAFYDVAEPGELIQALERIPETTFARQPKPSAENFFGVQVAVSVLEPGRRSRIPVIEHQATEVGWRQETGLLRLSDDGLQVEVWLGRSRVGHLADPSFEWPEMFRSVDGLVQTTLLRTGDVLWADVPVPRGS</sequence>
<organism evidence="2 3">
    <name type="scientific">Frondihabitans cladoniiphilus</name>
    <dbReference type="NCBI Taxonomy" id="715785"/>
    <lineage>
        <taxon>Bacteria</taxon>
        <taxon>Bacillati</taxon>
        <taxon>Actinomycetota</taxon>
        <taxon>Actinomycetes</taxon>
        <taxon>Micrococcales</taxon>
        <taxon>Microbacteriaceae</taxon>
        <taxon>Frondihabitans</taxon>
    </lineage>
</organism>
<keyword evidence="1" id="KW-1133">Transmembrane helix</keyword>
<evidence type="ECO:0000313" key="3">
    <source>
        <dbReference type="Proteomes" id="UP001501295"/>
    </source>
</evidence>
<dbReference type="EMBL" id="BAABLM010000001">
    <property type="protein sequence ID" value="GAA4667835.1"/>
    <property type="molecule type" value="Genomic_DNA"/>
</dbReference>
<keyword evidence="1" id="KW-0812">Transmembrane</keyword>
<dbReference type="Proteomes" id="UP001501295">
    <property type="component" value="Unassembled WGS sequence"/>
</dbReference>
<reference evidence="3" key="1">
    <citation type="journal article" date="2019" name="Int. J. Syst. Evol. Microbiol.">
        <title>The Global Catalogue of Microorganisms (GCM) 10K type strain sequencing project: providing services to taxonomists for standard genome sequencing and annotation.</title>
        <authorList>
            <consortium name="The Broad Institute Genomics Platform"/>
            <consortium name="The Broad Institute Genome Sequencing Center for Infectious Disease"/>
            <person name="Wu L."/>
            <person name="Ma J."/>
        </authorList>
    </citation>
    <scope>NUCLEOTIDE SEQUENCE [LARGE SCALE GENOMIC DNA]</scope>
    <source>
        <strain evidence="3">JCM 18956</strain>
    </source>
</reference>
<feature type="transmembrane region" description="Helical" evidence="1">
    <location>
        <begin position="42"/>
        <end position="63"/>
    </location>
</feature>
<keyword evidence="3" id="KW-1185">Reference proteome</keyword>
<proteinExistence type="predicted"/>